<reference evidence="1" key="1">
    <citation type="submission" date="2013-10" db="EMBL/GenBank/DDBJ databases">
        <title>Genomic analysis of the causative agents of coccidiosis in chickens.</title>
        <authorList>
            <person name="Reid A.J."/>
            <person name="Blake D."/>
            <person name="Billington K."/>
            <person name="Browne H."/>
            <person name="Dunn M."/>
            <person name="Hung S."/>
            <person name="Kawahara F."/>
            <person name="Miranda-Saavedra D."/>
            <person name="Mourier T."/>
            <person name="Nagra H."/>
            <person name="Otto T.D."/>
            <person name="Rawlings N."/>
            <person name="Sanchez A."/>
            <person name="Sanders M."/>
            <person name="Subramaniam C."/>
            <person name="Tay Y."/>
            <person name="Dear P."/>
            <person name="Doerig C."/>
            <person name="Gruber A."/>
            <person name="Parkinson J."/>
            <person name="Shirley M."/>
            <person name="Wan K.L."/>
            <person name="Berriman M."/>
            <person name="Tomley F."/>
            <person name="Pain A."/>
        </authorList>
    </citation>
    <scope>NUCLEOTIDE SEQUENCE</scope>
    <source>
        <strain evidence="1">Houghton</strain>
    </source>
</reference>
<accession>U6GVN1</accession>
<proteinExistence type="predicted"/>
<reference evidence="1" key="2">
    <citation type="submission" date="2013-10" db="EMBL/GenBank/DDBJ databases">
        <authorList>
            <person name="Aslett M."/>
        </authorList>
    </citation>
    <scope>NUCLEOTIDE SEQUENCE</scope>
    <source>
        <strain evidence="1">Houghton</strain>
    </source>
</reference>
<dbReference type="RefSeq" id="XP_013247268.1">
    <property type="nucleotide sequence ID" value="XM_013391814.1"/>
</dbReference>
<dbReference type="EMBL" id="HG673452">
    <property type="protein sequence ID" value="CDI83632.1"/>
    <property type="molecule type" value="Genomic_DNA"/>
</dbReference>
<dbReference type="GeneID" id="25272191"/>
<evidence type="ECO:0000313" key="2">
    <source>
        <dbReference type="Proteomes" id="UP000018050"/>
    </source>
</evidence>
<name>U6GVN1_EIMAC</name>
<organism evidence="1 2">
    <name type="scientific">Eimeria acervulina</name>
    <name type="common">Coccidian parasite</name>
    <dbReference type="NCBI Taxonomy" id="5801"/>
    <lineage>
        <taxon>Eukaryota</taxon>
        <taxon>Sar</taxon>
        <taxon>Alveolata</taxon>
        <taxon>Apicomplexa</taxon>
        <taxon>Conoidasida</taxon>
        <taxon>Coccidia</taxon>
        <taxon>Eucoccidiorida</taxon>
        <taxon>Eimeriorina</taxon>
        <taxon>Eimeriidae</taxon>
        <taxon>Eimeria</taxon>
    </lineage>
</organism>
<keyword evidence="2" id="KW-1185">Reference proteome</keyword>
<protein>
    <submittedName>
        <fullName evidence="1">Uncharacterized protein</fullName>
    </submittedName>
</protein>
<dbReference type="VEuPathDB" id="ToxoDB:EAH_00041210"/>
<evidence type="ECO:0000313" key="1">
    <source>
        <dbReference type="EMBL" id="CDI83632.1"/>
    </source>
</evidence>
<dbReference type="AlphaFoldDB" id="U6GVN1"/>
<sequence>MEENEIVEATAMTHRVHANATIMLSAQDADTQSGWLKAACLDAPTMPSGLYRKASRCDAGTCELAAVHRIFSNYVRMPALHIDTQPN</sequence>
<gene>
    <name evidence="1" type="ORF">EAH_00041210</name>
</gene>
<dbReference type="Proteomes" id="UP000018050">
    <property type="component" value="Unassembled WGS sequence"/>
</dbReference>